<feature type="domain" description="Aminotransferase class V" evidence="2">
    <location>
        <begin position="18"/>
        <end position="363"/>
    </location>
</feature>
<dbReference type="InterPro" id="IPR015421">
    <property type="entry name" value="PyrdxlP-dep_Trfase_major"/>
</dbReference>
<proteinExistence type="predicted"/>
<dbReference type="OrthoDB" id="9577at2157"/>
<evidence type="ECO:0000259" key="2">
    <source>
        <dbReference type="Pfam" id="PF00266"/>
    </source>
</evidence>
<evidence type="ECO:0000313" key="3">
    <source>
        <dbReference type="EMBL" id="CQR53213.1"/>
    </source>
</evidence>
<keyword evidence="4" id="KW-1185">Reference proteome</keyword>
<dbReference type="Gene3D" id="3.40.640.10">
    <property type="entry name" value="Type I PLP-dependent aspartate aminotransferase-like (Major domain)"/>
    <property type="match status" value="1"/>
</dbReference>
<accession>A0A0D6JVY6</accession>
<dbReference type="PANTHER" id="PTHR43586">
    <property type="entry name" value="CYSTEINE DESULFURASE"/>
    <property type="match status" value="1"/>
</dbReference>
<dbReference type="InterPro" id="IPR015422">
    <property type="entry name" value="PyrdxlP-dep_Trfase_small"/>
</dbReference>
<gene>
    <name evidence="3" type="primary">csd_2</name>
    <name evidence="3" type="ORF">BN996_03520</name>
</gene>
<reference evidence="4" key="1">
    <citation type="submission" date="2015-03" db="EMBL/GenBank/DDBJ databases">
        <authorList>
            <person name="Urmite Genomes"/>
        </authorList>
    </citation>
    <scope>NUCLEOTIDE SEQUENCE [LARGE SCALE GENOMIC DNA]</scope>
    <source>
        <strain evidence="4">Arc-Hr</strain>
    </source>
</reference>
<keyword evidence="1" id="KW-0663">Pyridoxal phosphate</keyword>
<dbReference type="RefSeq" id="WP_089781169.1">
    <property type="nucleotide sequence ID" value="NZ_CABLRR010000005.1"/>
</dbReference>
<dbReference type="InterPro" id="IPR000192">
    <property type="entry name" value="Aminotrans_V_dom"/>
</dbReference>
<evidence type="ECO:0000313" key="4">
    <source>
        <dbReference type="Proteomes" id="UP000198902"/>
    </source>
</evidence>
<dbReference type="AlphaFoldDB" id="A0A0D6JVY6"/>
<dbReference type="PANTHER" id="PTHR43586:SF8">
    <property type="entry name" value="CYSTEINE DESULFURASE 1, CHLOROPLASTIC"/>
    <property type="match status" value="1"/>
</dbReference>
<name>A0A0D6JVY6_9EURY</name>
<dbReference type="InterPro" id="IPR015424">
    <property type="entry name" value="PyrdxlP-dep_Trfase"/>
</dbReference>
<protein>
    <submittedName>
        <fullName evidence="3">Putative cysteine desulfurase</fullName>
    </submittedName>
</protein>
<organism evidence="3 4">
    <name type="scientific">Haloferax massiliensis</name>
    <dbReference type="NCBI Taxonomy" id="1476858"/>
    <lineage>
        <taxon>Archaea</taxon>
        <taxon>Methanobacteriati</taxon>
        <taxon>Methanobacteriota</taxon>
        <taxon>Stenosarchaea group</taxon>
        <taxon>Halobacteria</taxon>
        <taxon>Halobacteriales</taxon>
        <taxon>Haloferacaceae</taxon>
        <taxon>Haloferax</taxon>
    </lineage>
</organism>
<dbReference type="SUPFAM" id="SSF53383">
    <property type="entry name" value="PLP-dependent transferases"/>
    <property type="match status" value="1"/>
</dbReference>
<dbReference type="EMBL" id="CSTE01000005">
    <property type="protein sequence ID" value="CQR53213.1"/>
    <property type="molecule type" value="Genomic_DNA"/>
</dbReference>
<dbReference type="Pfam" id="PF00266">
    <property type="entry name" value="Aminotran_5"/>
    <property type="match status" value="1"/>
</dbReference>
<dbReference type="Gene3D" id="3.90.1150.10">
    <property type="entry name" value="Aspartate Aminotransferase, domain 1"/>
    <property type="match status" value="1"/>
</dbReference>
<evidence type="ECO:0000256" key="1">
    <source>
        <dbReference type="ARBA" id="ARBA00022898"/>
    </source>
</evidence>
<sequence>MTPDELRTTIPALDDVTYLNTGAHGPSPRPIVERATDFLEYHEYESPGDDGPYPTAFDAYEAVREDVAAFIGAETEEVALTQSTTDGINRIATALDWEPGDVVVRTDLEHPAGILPWRRLEQEGVEVRVVESDAGRLDMDQYAEAVADAKLVCFSALTWNYGTRLPVRELADIARDAGALSVVDAVQSFGQYPVDVEDWGADVVAGAGHKWLLGPWGAGFLYVRREAAEDIEPHAVGYRGVTEPNADGLDFAAGAKRFEVGTTNPAPHVALREAIDVAGRVGLDRTERHIRNLASQFIEAVPEGRLLSPHDPESGLVSFEVADPEGAVERLKSAGVVVRTLPEPKAVRASFHNFNDESDVAALRDGLDGEW</sequence>
<dbReference type="Proteomes" id="UP000198902">
    <property type="component" value="Unassembled WGS sequence"/>
</dbReference>